<dbReference type="EMBL" id="QXGF01000509">
    <property type="protein sequence ID" value="KAE8939156.1"/>
    <property type="molecule type" value="Genomic_DNA"/>
</dbReference>
<feature type="transmembrane region" description="Helical" evidence="2">
    <location>
        <begin position="420"/>
        <end position="437"/>
    </location>
</feature>
<dbReference type="AlphaFoldDB" id="A0A6A3ZHZ4"/>
<evidence type="ECO:0000313" key="6">
    <source>
        <dbReference type="EMBL" id="KAE9115585.1"/>
    </source>
</evidence>
<dbReference type="Proteomes" id="UP000440367">
    <property type="component" value="Unassembled WGS sequence"/>
</dbReference>
<dbReference type="EMBL" id="QXGB01000453">
    <property type="protein sequence ID" value="KAE9214319.1"/>
    <property type="molecule type" value="Genomic_DNA"/>
</dbReference>
<dbReference type="OrthoDB" id="68481at2759"/>
<dbReference type="Proteomes" id="UP000460718">
    <property type="component" value="Unassembled WGS sequence"/>
</dbReference>
<evidence type="ECO:0000313" key="8">
    <source>
        <dbReference type="EMBL" id="KAE9214319.1"/>
    </source>
</evidence>
<sequence length="703" mass="79949">MGGGSLFQVGNAVEFWRVLVHLSILALCLVLFEAALHHVEHKLSRYDKYQQMLRKGYRELMILGLLSLGLKVLKEFPGIQADSQTMLAFQVADLAIFILALALILQAITIFSQLRKHNNLGDRTELITAQDLVDSMSPPPAASSTTERTTTNSFSWFRWSRDTTHDSFDKEIVQQRLLRNLFLRRFGLPQLFPFSKYLRRAQANQISHMIEVEPSMWVLLLAVAWAICAFVGVLKNLNVDMPESRDLVEVFVAFAWTLVGVHVAVLLYFRTYMRRILNAAGYSDNSDRLLENLQAIAEEEAVAWRNEAADSALDTMHRVQEELEELEDHRDPHQHALLRHDTGLHLLVASFHNIKRWGMVKKRKATGVQPESPEINTRNFSRQGWHMLVMFLLMLNGFFIALLVQCAVYDLDGVYGDFGLIPAIMVPLPLFLNTFVFQQRMFRYFVTVCSVIHADASTLGEVVNQFSEIVELRSQFAATLLERLRDGDYSVLDLRAELDAYDVHKTGIIDVDQLRNILAAFGYRLTRFRFNSVAMLLFELRGTKVEYGQLLRLLMVSQAESPRESVQSVQGNQQRQHPLLRQSVMSFDDNARSFRSDRMTALSARRPLLARTSMGSDRSDSRASDFAMLSTPTLPPITRVSITATSDSQANMKNRNGRNPVLDRSHSHQFPGSTSRTLHDMFNVQRASESQVHAPPTDAYTAL</sequence>
<dbReference type="GO" id="GO:0005509">
    <property type="term" value="F:calcium ion binding"/>
    <property type="evidence" value="ECO:0007669"/>
    <property type="project" value="InterPro"/>
</dbReference>
<dbReference type="EMBL" id="QXFZ01000459">
    <property type="protein sequence ID" value="KAE9115585.1"/>
    <property type="molecule type" value="Genomic_DNA"/>
</dbReference>
<name>A0A6A3ZHZ4_9STRA</name>
<evidence type="ECO:0000313" key="4">
    <source>
        <dbReference type="EMBL" id="KAE8939156.1"/>
    </source>
</evidence>
<dbReference type="SUPFAM" id="SSF47473">
    <property type="entry name" value="EF-hand"/>
    <property type="match status" value="1"/>
</dbReference>
<dbReference type="Proteomes" id="UP000441208">
    <property type="component" value="Unassembled WGS sequence"/>
</dbReference>
<dbReference type="EMBL" id="QXGD01000498">
    <property type="protein sequence ID" value="KAE9237014.1"/>
    <property type="molecule type" value="Genomic_DNA"/>
</dbReference>
<feature type="region of interest" description="Disordered" evidence="1">
    <location>
        <begin position="644"/>
        <end position="675"/>
    </location>
</feature>
<evidence type="ECO:0000313" key="12">
    <source>
        <dbReference type="Proteomes" id="UP000433483"/>
    </source>
</evidence>
<feature type="transmembrane region" description="Helical" evidence="2">
    <location>
        <begin position="388"/>
        <end position="408"/>
    </location>
</feature>
<keyword evidence="2" id="KW-0472">Membrane</keyword>
<evidence type="ECO:0000313" key="10">
    <source>
        <dbReference type="EMBL" id="KAE9312710.1"/>
    </source>
</evidence>
<evidence type="ECO:0000313" key="5">
    <source>
        <dbReference type="EMBL" id="KAE9013034.1"/>
    </source>
</evidence>
<evidence type="ECO:0000259" key="3">
    <source>
        <dbReference type="PROSITE" id="PS50222"/>
    </source>
</evidence>
<feature type="domain" description="EF-hand" evidence="3">
    <location>
        <begin position="489"/>
        <end position="524"/>
    </location>
</feature>
<evidence type="ECO:0000256" key="1">
    <source>
        <dbReference type="SAM" id="MobiDB-lite"/>
    </source>
</evidence>
<organism evidence="9 14">
    <name type="scientific">Phytophthora fragariae</name>
    <dbReference type="NCBI Taxonomy" id="53985"/>
    <lineage>
        <taxon>Eukaryota</taxon>
        <taxon>Sar</taxon>
        <taxon>Stramenopiles</taxon>
        <taxon>Oomycota</taxon>
        <taxon>Peronosporomycetes</taxon>
        <taxon>Peronosporales</taxon>
        <taxon>Peronosporaceae</taxon>
        <taxon>Phytophthora</taxon>
    </lineage>
</organism>
<evidence type="ECO:0000313" key="9">
    <source>
        <dbReference type="EMBL" id="KAE9237014.1"/>
    </source>
</evidence>
<feature type="transmembrane region" description="Helical" evidence="2">
    <location>
        <begin position="15"/>
        <end position="36"/>
    </location>
</feature>
<dbReference type="Proteomes" id="UP000433483">
    <property type="component" value="Unassembled WGS sequence"/>
</dbReference>
<dbReference type="Proteomes" id="UP000440732">
    <property type="component" value="Unassembled WGS sequence"/>
</dbReference>
<proteinExistence type="predicted"/>
<dbReference type="InterPro" id="IPR002048">
    <property type="entry name" value="EF_hand_dom"/>
</dbReference>
<evidence type="ECO:0000313" key="14">
    <source>
        <dbReference type="Proteomes" id="UP000440367"/>
    </source>
</evidence>
<evidence type="ECO:0000256" key="2">
    <source>
        <dbReference type="SAM" id="Phobius"/>
    </source>
</evidence>
<feature type="transmembrane region" description="Helical" evidence="2">
    <location>
        <begin position="94"/>
        <end position="114"/>
    </location>
</feature>
<comment type="caution">
    <text evidence="9">The sequence shown here is derived from an EMBL/GenBank/DDBJ whole genome shotgun (WGS) entry which is preliminary data.</text>
</comment>
<protein>
    <recommendedName>
        <fullName evidence="3">EF-hand domain-containing protein</fullName>
    </recommendedName>
</protein>
<keyword evidence="12" id="KW-1185">Reference proteome</keyword>
<dbReference type="Proteomes" id="UP000429523">
    <property type="component" value="Unassembled WGS sequence"/>
</dbReference>
<dbReference type="InterPro" id="IPR011992">
    <property type="entry name" value="EF-hand-dom_pair"/>
</dbReference>
<evidence type="ECO:0000313" key="7">
    <source>
        <dbReference type="EMBL" id="KAE9146034.1"/>
    </source>
</evidence>
<accession>A0A6A3ZHZ4</accession>
<dbReference type="EMBL" id="QXGA01000433">
    <property type="protein sequence ID" value="KAE9146034.1"/>
    <property type="molecule type" value="Genomic_DNA"/>
</dbReference>
<dbReference type="EMBL" id="QXGE01000430">
    <property type="protein sequence ID" value="KAE9312710.1"/>
    <property type="molecule type" value="Genomic_DNA"/>
</dbReference>
<feature type="transmembrane region" description="Helical" evidence="2">
    <location>
        <begin position="57"/>
        <end position="74"/>
    </location>
</feature>
<evidence type="ECO:0000313" key="11">
    <source>
        <dbReference type="Proteomes" id="UP000429523"/>
    </source>
</evidence>
<evidence type="ECO:0000313" key="15">
    <source>
        <dbReference type="Proteomes" id="UP000440732"/>
    </source>
</evidence>
<keyword evidence="2" id="KW-1133">Transmembrane helix</keyword>
<keyword evidence="2" id="KW-0812">Transmembrane</keyword>
<gene>
    <name evidence="10" type="ORF">PF001_g9089</name>
    <name evidence="9" type="ORF">PF002_g11072</name>
    <name evidence="8" type="ORF">PF005_g9862</name>
    <name evidence="7" type="ORF">PF006_g9174</name>
    <name evidence="6" type="ORF">PF007_g9978</name>
    <name evidence="4" type="ORF">PF009_g10995</name>
    <name evidence="5" type="ORF">PF011_g8659</name>
</gene>
<reference evidence="11 12" key="1">
    <citation type="submission" date="2018-08" db="EMBL/GenBank/DDBJ databases">
        <title>Genomic investigation of the strawberry pathogen Phytophthora fragariae indicates pathogenicity is determined by transcriptional variation in three key races.</title>
        <authorList>
            <person name="Adams T.M."/>
            <person name="Armitage A.D."/>
            <person name="Sobczyk M.K."/>
            <person name="Bates H.J."/>
            <person name="Dunwell J.M."/>
            <person name="Nellist C.F."/>
            <person name="Harrison R.J."/>
        </authorList>
    </citation>
    <scope>NUCLEOTIDE SEQUENCE [LARGE SCALE GENOMIC DNA]</scope>
    <source>
        <strain evidence="10 13">A4</strain>
        <strain evidence="9 14">BC-1</strain>
        <strain evidence="8 12">NOV-27</strain>
        <strain evidence="7 15">NOV-5</strain>
        <strain evidence="6 16">NOV-71</strain>
        <strain evidence="4 11">NOV-9</strain>
        <strain evidence="5 17">SCRP245</strain>
    </source>
</reference>
<evidence type="ECO:0000313" key="17">
    <source>
        <dbReference type="Proteomes" id="UP000460718"/>
    </source>
</evidence>
<feature type="compositionally biased region" description="Polar residues" evidence="1">
    <location>
        <begin position="644"/>
        <end position="654"/>
    </location>
</feature>
<dbReference type="EMBL" id="QXFW01000412">
    <property type="protein sequence ID" value="KAE9013034.1"/>
    <property type="molecule type" value="Genomic_DNA"/>
</dbReference>
<dbReference type="PROSITE" id="PS50222">
    <property type="entry name" value="EF_HAND_2"/>
    <property type="match status" value="1"/>
</dbReference>
<feature type="transmembrane region" description="Helical" evidence="2">
    <location>
        <begin position="216"/>
        <end position="235"/>
    </location>
</feature>
<feature type="transmembrane region" description="Helical" evidence="2">
    <location>
        <begin position="247"/>
        <end position="269"/>
    </location>
</feature>
<evidence type="ECO:0000313" key="16">
    <source>
        <dbReference type="Proteomes" id="UP000441208"/>
    </source>
</evidence>
<dbReference type="Proteomes" id="UP000437068">
    <property type="component" value="Unassembled WGS sequence"/>
</dbReference>
<evidence type="ECO:0000313" key="13">
    <source>
        <dbReference type="Proteomes" id="UP000437068"/>
    </source>
</evidence>